<dbReference type="GO" id="GO:0016829">
    <property type="term" value="F:lyase activity"/>
    <property type="evidence" value="ECO:0007669"/>
    <property type="project" value="UniProtKB-KW"/>
</dbReference>
<dbReference type="InterPro" id="IPR013974">
    <property type="entry name" value="SAF"/>
</dbReference>
<reference evidence="4 5" key="1">
    <citation type="submission" date="2016-10" db="EMBL/GenBank/DDBJ databases">
        <authorList>
            <person name="de Groot N.N."/>
        </authorList>
    </citation>
    <scope>NUCLEOTIDE SEQUENCE [LARGE SCALE GENOMIC DNA]</scope>
    <source>
        <strain evidence="4 5">ATCC 51327</strain>
    </source>
</reference>
<dbReference type="GO" id="GO:0019698">
    <property type="term" value="P:D-galacturonate catabolic process"/>
    <property type="evidence" value="ECO:0007669"/>
    <property type="project" value="TreeGrafter"/>
</dbReference>
<dbReference type="Pfam" id="PF04295">
    <property type="entry name" value="GD_AH_second"/>
    <property type="match status" value="1"/>
</dbReference>
<gene>
    <name evidence="4" type="ORF">SAMN02983006_01216</name>
</gene>
<keyword evidence="5" id="KW-1185">Reference proteome</keyword>
<dbReference type="OrthoDB" id="9804574at2"/>
<name>A0A1I4HXL3_9FIRM</name>
<dbReference type="Pfam" id="PF08666">
    <property type="entry name" value="SAF"/>
    <property type="match status" value="1"/>
</dbReference>
<dbReference type="Pfam" id="PF20629">
    <property type="entry name" value="GD_AH_C"/>
    <property type="match status" value="1"/>
</dbReference>
<sequence>MGTKTLLINKNDNIVIAVEELKAGQNITVGSEKIELLADIPVGHKVALRDFKAGEEVIRYGFPIGKTTAAVKKGEWIHTHNLKTALEGKLNYNYQPDLPETTKPEEIPTFRGYRRKNGKVGIRNDIWIINTVGCINKVVERMALQAEIKHQPLIDAGKIDSIHAFPHPYGCSQLAGDLKNTQKALAGMVNHPNAAAVLVVGLGCENNLIADFKEIIGEYNSDRVKFIDLQDVEDDLKVAESILDGLIDYAQKFEQEDIPVSELKIGLKCGGSDGFSGVTANPLLGKISDKLAAYGGTSILTEVPEMFGAETILMNRAKDKATFDKVVKLVNGFKDYFISHDQEIYENPSPGNKEGGITTLEEKSLGCTQKGGTGIVNDVFFYGDPVEGKGLNLLESPGNDLVATTALSVSGAHMVLFTTGRGTPFGGPVPTVKVSSNSRIYEKKQNWIDFNAGQLLEDRQMDDLAGEFFDYLLKVASKDIKTKNEEHNYREIAIFKDGVTL</sequence>
<keyword evidence="2" id="KW-0456">Lyase</keyword>
<dbReference type="InterPro" id="IPR052172">
    <property type="entry name" value="UxaA_altronate/galactarate_dh"/>
</dbReference>
<evidence type="ECO:0000313" key="4">
    <source>
        <dbReference type="EMBL" id="SFL46371.1"/>
    </source>
</evidence>
<evidence type="ECO:0000259" key="3">
    <source>
        <dbReference type="SMART" id="SM00858"/>
    </source>
</evidence>
<dbReference type="RefSeq" id="WP_089861038.1">
    <property type="nucleotide sequence ID" value="NZ_FOTI01000013.1"/>
</dbReference>
<accession>A0A1I4HXL3</accession>
<dbReference type="Gene3D" id="2.30.130.110">
    <property type="match status" value="1"/>
</dbReference>
<dbReference type="Proteomes" id="UP000199006">
    <property type="component" value="Unassembled WGS sequence"/>
</dbReference>
<dbReference type="AlphaFoldDB" id="A0A1I4HXL3"/>
<proteinExistence type="inferred from homology"/>
<dbReference type="EMBL" id="FOTI01000013">
    <property type="protein sequence ID" value="SFL46371.1"/>
    <property type="molecule type" value="Genomic_DNA"/>
</dbReference>
<evidence type="ECO:0000256" key="2">
    <source>
        <dbReference type="ARBA" id="ARBA00023239"/>
    </source>
</evidence>
<protein>
    <submittedName>
        <fullName evidence="4">D-altronate dehydratase</fullName>
    </submittedName>
</protein>
<dbReference type="InterPro" id="IPR044144">
    <property type="entry name" value="SAF_UxaA/GarD"/>
</dbReference>
<evidence type="ECO:0000256" key="1">
    <source>
        <dbReference type="ARBA" id="ARBA00010986"/>
    </source>
</evidence>
<dbReference type="CDD" id="cd11613">
    <property type="entry name" value="SAF_AH_GD"/>
    <property type="match status" value="1"/>
</dbReference>
<dbReference type="STRING" id="29563.SAMN02983006_01216"/>
<dbReference type="PANTHER" id="PTHR30536">
    <property type="entry name" value="ALTRONATE/GALACTARATE DEHYDRATASE"/>
    <property type="match status" value="1"/>
</dbReference>
<dbReference type="SMART" id="SM00858">
    <property type="entry name" value="SAF"/>
    <property type="match status" value="1"/>
</dbReference>
<comment type="similarity">
    <text evidence="1">Belongs to the UxaA family.</text>
</comment>
<dbReference type="InterPro" id="IPR048332">
    <property type="entry name" value="GD_AH_C"/>
</dbReference>
<dbReference type="PANTHER" id="PTHR30536:SF5">
    <property type="entry name" value="ALTRONATE DEHYDRATASE"/>
    <property type="match status" value="1"/>
</dbReference>
<organism evidence="4 5">
    <name type="scientific">Halanaerobium salsuginis</name>
    <dbReference type="NCBI Taxonomy" id="29563"/>
    <lineage>
        <taxon>Bacteria</taxon>
        <taxon>Bacillati</taxon>
        <taxon>Bacillota</taxon>
        <taxon>Clostridia</taxon>
        <taxon>Halanaerobiales</taxon>
        <taxon>Halanaerobiaceae</taxon>
        <taxon>Halanaerobium</taxon>
    </lineage>
</organism>
<evidence type="ECO:0000313" key="5">
    <source>
        <dbReference type="Proteomes" id="UP000199006"/>
    </source>
</evidence>
<dbReference type="InterPro" id="IPR007392">
    <property type="entry name" value="GD_AH_second"/>
</dbReference>
<feature type="domain" description="SAF" evidence="3">
    <location>
        <begin position="12"/>
        <end position="83"/>
    </location>
</feature>